<comment type="caution">
    <text evidence="8">The sequence shown here is derived from an EMBL/GenBank/DDBJ whole genome shotgun (WGS) entry which is preliminary data.</text>
</comment>
<dbReference type="Pfam" id="PF00196">
    <property type="entry name" value="GerE"/>
    <property type="match status" value="1"/>
</dbReference>
<keyword evidence="4" id="KW-0804">Transcription</keyword>
<dbReference type="AlphaFoldDB" id="A0A367ZUY1"/>
<dbReference type="PROSITE" id="PS50043">
    <property type="entry name" value="HTH_LUXR_2"/>
    <property type="match status" value="1"/>
</dbReference>
<sequence length="217" mass="23884">MIRVLVVDDHPVVRRGIAFIVSDAKDIRVVGEAATGQQALAFLARQQVDVVILDLELPGENGLEVFARIKEAWPDLPVLILSMYSEEQYALRAIKAGTAGYLCKDTMDEVLLAAIRKVVRGGRFITPSLAEKLAAHVQGDERPAHERLSDREYLVMHMLAKGRSLKEIGAHLGLSIKTVSTYKARIFQKMGFASLAELVRYAIEHDLIEAGPSPRGG</sequence>
<dbReference type="InterPro" id="IPR001789">
    <property type="entry name" value="Sig_transdc_resp-reg_receiver"/>
</dbReference>
<accession>A0A367ZUY1</accession>
<evidence type="ECO:0000256" key="5">
    <source>
        <dbReference type="PROSITE-ProRule" id="PRU00169"/>
    </source>
</evidence>
<evidence type="ECO:0000256" key="2">
    <source>
        <dbReference type="ARBA" id="ARBA00023015"/>
    </source>
</evidence>
<dbReference type="GO" id="GO:0006355">
    <property type="term" value="P:regulation of DNA-templated transcription"/>
    <property type="evidence" value="ECO:0007669"/>
    <property type="project" value="InterPro"/>
</dbReference>
<dbReference type="InterPro" id="IPR058245">
    <property type="entry name" value="NreC/VraR/RcsB-like_REC"/>
</dbReference>
<dbReference type="InterPro" id="IPR016032">
    <property type="entry name" value="Sig_transdc_resp-reg_C-effctor"/>
</dbReference>
<dbReference type="InterPro" id="IPR011006">
    <property type="entry name" value="CheY-like_superfamily"/>
</dbReference>
<evidence type="ECO:0000313" key="8">
    <source>
        <dbReference type="EMBL" id="RCK81172.1"/>
    </source>
</evidence>
<feature type="domain" description="HTH luxR-type" evidence="6">
    <location>
        <begin position="141"/>
        <end position="206"/>
    </location>
</feature>
<dbReference type="GO" id="GO:0003677">
    <property type="term" value="F:DNA binding"/>
    <property type="evidence" value="ECO:0007669"/>
    <property type="project" value="UniProtKB-KW"/>
</dbReference>
<organism evidence="8 9">
    <name type="scientific">Candidatus Ozemobacter sibiricus</name>
    <dbReference type="NCBI Taxonomy" id="2268124"/>
    <lineage>
        <taxon>Bacteria</taxon>
        <taxon>Candidatus Ozemobacteria</taxon>
        <taxon>Candidatus Ozemobacterales</taxon>
        <taxon>Candidatus Ozemobacteraceae</taxon>
        <taxon>Candidatus Ozemobacter</taxon>
    </lineage>
</organism>
<feature type="modified residue" description="4-aspartylphosphate" evidence="5">
    <location>
        <position position="54"/>
    </location>
</feature>
<dbReference type="InterPro" id="IPR039420">
    <property type="entry name" value="WalR-like"/>
</dbReference>
<dbReference type="SUPFAM" id="SSF46894">
    <property type="entry name" value="C-terminal effector domain of the bipartite response regulators"/>
    <property type="match status" value="1"/>
</dbReference>
<evidence type="ECO:0000259" key="6">
    <source>
        <dbReference type="PROSITE" id="PS50043"/>
    </source>
</evidence>
<dbReference type="EMBL" id="QOQW01000003">
    <property type="protein sequence ID" value="RCK81172.1"/>
    <property type="molecule type" value="Genomic_DNA"/>
</dbReference>
<dbReference type="Proteomes" id="UP000252355">
    <property type="component" value="Unassembled WGS sequence"/>
</dbReference>
<dbReference type="SMART" id="SM00421">
    <property type="entry name" value="HTH_LUXR"/>
    <property type="match status" value="1"/>
</dbReference>
<keyword evidence="1 5" id="KW-0597">Phosphoprotein</keyword>
<name>A0A367ZUY1_9BACT</name>
<dbReference type="CDD" id="cd06170">
    <property type="entry name" value="LuxR_C_like"/>
    <property type="match status" value="1"/>
</dbReference>
<reference evidence="8 9" key="1">
    <citation type="submission" date="2018-05" db="EMBL/GenBank/DDBJ databases">
        <title>A metagenomic window into the 2 km-deep terrestrial subsurface aquifer revealed taxonomically and functionally diverse microbial community comprising novel uncultured bacterial lineages.</title>
        <authorList>
            <person name="Kadnikov V.V."/>
            <person name="Mardanov A.V."/>
            <person name="Beletsky A.V."/>
            <person name="Banks D."/>
            <person name="Pimenov N.V."/>
            <person name="Frank Y.A."/>
            <person name="Karnachuk O.V."/>
            <person name="Ravin N.V."/>
        </authorList>
    </citation>
    <scope>NUCLEOTIDE SEQUENCE [LARGE SCALE GENOMIC DNA]</scope>
    <source>
        <strain evidence="8">BY5</strain>
    </source>
</reference>
<keyword evidence="3 8" id="KW-0238">DNA-binding</keyword>
<evidence type="ECO:0000256" key="4">
    <source>
        <dbReference type="ARBA" id="ARBA00023163"/>
    </source>
</evidence>
<dbReference type="Pfam" id="PF00072">
    <property type="entry name" value="Response_reg"/>
    <property type="match status" value="1"/>
</dbReference>
<keyword evidence="2" id="KW-0805">Transcription regulation</keyword>
<dbReference type="GO" id="GO:0000160">
    <property type="term" value="P:phosphorelay signal transduction system"/>
    <property type="evidence" value="ECO:0007669"/>
    <property type="project" value="InterPro"/>
</dbReference>
<evidence type="ECO:0000256" key="3">
    <source>
        <dbReference type="ARBA" id="ARBA00023125"/>
    </source>
</evidence>
<dbReference type="PANTHER" id="PTHR43214">
    <property type="entry name" value="TWO-COMPONENT RESPONSE REGULATOR"/>
    <property type="match status" value="1"/>
</dbReference>
<dbReference type="CDD" id="cd17535">
    <property type="entry name" value="REC_NarL-like"/>
    <property type="match status" value="1"/>
</dbReference>
<evidence type="ECO:0000256" key="1">
    <source>
        <dbReference type="ARBA" id="ARBA00022553"/>
    </source>
</evidence>
<evidence type="ECO:0000313" key="9">
    <source>
        <dbReference type="Proteomes" id="UP000252355"/>
    </source>
</evidence>
<feature type="domain" description="Response regulatory" evidence="7">
    <location>
        <begin position="3"/>
        <end position="119"/>
    </location>
</feature>
<dbReference type="PANTHER" id="PTHR43214:SF41">
    <property type="entry name" value="NITRATE_NITRITE RESPONSE REGULATOR PROTEIN NARP"/>
    <property type="match status" value="1"/>
</dbReference>
<dbReference type="PROSITE" id="PS50110">
    <property type="entry name" value="RESPONSE_REGULATORY"/>
    <property type="match status" value="1"/>
</dbReference>
<dbReference type="SUPFAM" id="SSF52172">
    <property type="entry name" value="CheY-like"/>
    <property type="match status" value="1"/>
</dbReference>
<gene>
    <name evidence="8" type="ORF">OZSIB_2549</name>
</gene>
<dbReference type="SMART" id="SM00448">
    <property type="entry name" value="REC"/>
    <property type="match status" value="1"/>
</dbReference>
<dbReference type="InterPro" id="IPR000792">
    <property type="entry name" value="Tscrpt_reg_LuxR_C"/>
</dbReference>
<evidence type="ECO:0000259" key="7">
    <source>
        <dbReference type="PROSITE" id="PS50110"/>
    </source>
</evidence>
<proteinExistence type="predicted"/>
<protein>
    <submittedName>
        <fullName evidence="8">DNA-binding response regulator, LuxR family</fullName>
    </submittedName>
</protein>
<dbReference type="PRINTS" id="PR00038">
    <property type="entry name" value="HTHLUXR"/>
</dbReference>
<dbReference type="Gene3D" id="3.40.50.2300">
    <property type="match status" value="1"/>
</dbReference>